<proteinExistence type="predicted"/>
<dbReference type="InterPro" id="IPR003594">
    <property type="entry name" value="HATPase_dom"/>
</dbReference>
<dbReference type="Proteomes" id="UP000571554">
    <property type="component" value="Unassembled WGS sequence"/>
</dbReference>
<dbReference type="PANTHER" id="PTHR42878">
    <property type="entry name" value="TWO-COMPONENT HISTIDINE KINASE"/>
    <property type="match status" value="1"/>
</dbReference>
<dbReference type="GO" id="GO:0000155">
    <property type="term" value="F:phosphorelay sensor kinase activity"/>
    <property type="evidence" value="ECO:0007669"/>
    <property type="project" value="InterPro"/>
</dbReference>
<dbReference type="InterPro" id="IPR005467">
    <property type="entry name" value="His_kinase_dom"/>
</dbReference>
<dbReference type="CDD" id="cd00075">
    <property type="entry name" value="HATPase"/>
    <property type="match status" value="1"/>
</dbReference>
<dbReference type="SUPFAM" id="SSF47384">
    <property type="entry name" value="Homodimeric domain of signal transducing histidine kinase"/>
    <property type="match status" value="1"/>
</dbReference>
<dbReference type="EC" id="2.7.13.3" evidence="2"/>
<reference evidence="10 11" key="1">
    <citation type="submission" date="2020-08" db="EMBL/GenBank/DDBJ databases">
        <title>Above-ground endophytic microbial communities from plants in different locations in the United States.</title>
        <authorList>
            <person name="Frank C."/>
        </authorList>
    </citation>
    <scope>NUCLEOTIDE SEQUENCE [LARGE SCALE GENOMIC DNA]</scope>
    <source>
        <strain evidence="10 11">WP4_2_2</strain>
    </source>
</reference>
<keyword evidence="7" id="KW-0067">ATP-binding</keyword>
<dbReference type="EMBL" id="JACHBW010000033">
    <property type="protein sequence ID" value="MBB6106851.1"/>
    <property type="molecule type" value="Genomic_DNA"/>
</dbReference>
<keyword evidence="4" id="KW-0808">Transferase</keyword>
<dbReference type="Pfam" id="PF14417">
    <property type="entry name" value="MEDS"/>
    <property type="match status" value="1"/>
</dbReference>
<evidence type="ECO:0000259" key="9">
    <source>
        <dbReference type="PROSITE" id="PS50109"/>
    </source>
</evidence>
<dbReference type="InterPro" id="IPR004358">
    <property type="entry name" value="Sig_transdc_His_kin-like_C"/>
</dbReference>
<evidence type="ECO:0000256" key="1">
    <source>
        <dbReference type="ARBA" id="ARBA00000085"/>
    </source>
</evidence>
<dbReference type="PROSITE" id="PS50109">
    <property type="entry name" value="HIS_KIN"/>
    <property type="match status" value="1"/>
</dbReference>
<dbReference type="PANTHER" id="PTHR42878:SF7">
    <property type="entry name" value="SENSOR HISTIDINE KINASE GLRK"/>
    <property type="match status" value="1"/>
</dbReference>
<evidence type="ECO:0000256" key="6">
    <source>
        <dbReference type="ARBA" id="ARBA00022777"/>
    </source>
</evidence>
<dbReference type="CDD" id="cd00082">
    <property type="entry name" value="HisKA"/>
    <property type="match status" value="1"/>
</dbReference>
<protein>
    <recommendedName>
        <fullName evidence="2">histidine kinase</fullName>
        <ecNumber evidence="2">2.7.13.3</ecNumber>
    </recommendedName>
</protein>
<evidence type="ECO:0000256" key="3">
    <source>
        <dbReference type="ARBA" id="ARBA00022553"/>
    </source>
</evidence>
<dbReference type="GO" id="GO:0030295">
    <property type="term" value="F:protein kinase activator activity"/>
    <property type="evidence" value="ECO:0007669"/>
    <property type="project" value="TreeGrafter"/>
</dbReference>
<dbReference type="InterPro" id="IPR050351">
    <property type="entry name" value="BphY/WalK/GraS-like"/>
</dbReference>
<keyword evidence="5" id="KW-0547">Nucleotide-binding</keyword>
<dbReference type="GO" id="GO:0005524">
    <property type="term" value="F:ATP binding"/>
    <property type="evidence" value="ECO:0007669"/>
    <property type="project" value="UniProtKB-KW"/>
</dbReference>
<dbReference type="AlphaFoldDB" id="A0A7W9U5V4"/>
<keyword evidence="6 10" id="KW-0418">Kinase</keyword>
<evidence type="ECO:0000256" key="5">
    <source>
        <dbReference type="ARBA" id="ARBA00022741"/>
    </source>
</evidence>
<dbReference type="Gene3D" id="1.10.287.130">
    <property type="match status" value="1"/>
</dbReference>
<evidence type="ECO:0000256" key="4">
    <source>
        <dbReference type="ARBA" id="ARBA00022679"/>
    </source>
</evidence>
<dbReference type="Pfam" id="PF02518">
    <property type="entry name" value="HATPase_c"/>
    <property type="match status" value="1"/>
</dbReference>
<dbReference type="InterPro" id="IPR025847">
    <property type="entry name" value="MEDS_domain"/>
</dbReference>
<keyword evidence="8" id="KW-0902">Two-component regulatory system</keyword>
<evidence type="ECO:0000313" key="10">
    <source>
        <dbReference type="EMBL" id="MBB6106851.1"/>
    </source>
</evidence>
<dbReference type="InterPro" id="IPR036097">
    <property type="entry name" value="HisK_dim/P_sf"/>
</dbReference>
<dbReference type="SUPFAM" id="SSF55874">
    <property type="entry name" value="ATPase domain of HSP90 chaperone/DNA topoisomerase II/histidine kinase"/>
    <property type="match status" value="1"/>
</dbReference>
<comment type="catalytic activity">
    <reaction evidence="1">
        <text>ATP + protein L-histidine = ADP + protein N-phospho-L-histidine.</text>
        <dbReference type="EC" id="2.7.13.3"/>
    </reaction>
</comment>
<keyword evidence="11" id="KW-1185">Reference proteome</keyword>
<dbReference type="PRINTS" id="PR00344">
    <property type="entry name" value="BCTRLSENSOR"/>
</dbReference>
<evidence type="ECO:0000256" key="8">
    <source>
        <dbReference type="ARBA" id="ARBA00023012"/>
    </source>
</evidence>
<dbReference type="RefSeq" id="WP_183732789.1">
    <property type="nucleotide sequence ID" value="NZ_JACHBW010000033.1"/>
</dbReference>
<dbReference type="SMART" id="SM00388">
    <property type="entry name" value="HisKA"/>
    <property type="match status" value="1"/>
</dbReference>
<dbReference type="GO" id="GO:0000156">
    <property type="term" value="F:phosphorelay response regulator activity"/>
    <property type="evidence" value="ECO:0007669"/>
    <property type="project" value="TreeGrafter"/>
</dbReference>
<dbReference type="InterPro" id="IPR003661">
    <property type="entry name" value="HisK_dim/P_dom"/>
</dbReference>
<dbReference type="Gene3D" id="3.30.565.10">
    <property type="entry name" value="Histidine kinase-like ATPase, C-terminal domain"/>
    <property type="match status" value="1"/>
</dbReference>
<feature type="domain" description="Histidine kinase" evidence="9">
    <location>
        <begin position="218"/>
        <end position="428"/>
    </location>
</feature>
<evidence type="ECO:0000313" key="11">
    <source>
        <dbReference type="Proteomes" id="UP000571554"/>
    </source>
</evidence>
<evidence type="ECO:0000256" key="2">
    <source>
        <dbReference type="ARBA" id="ARBA00012438"/>
    </source>
</evidence>
<dbReference type="GO" id="GO:0007234">
    <property type="term" value="P:osmosensory signaling via phosphorelay pathway"/>
    <property type="evidence" value="ECO:0007669"/>
    <property type="project" value="TreeGrafter"/>
</dbReference>
<accession>A0A7W9U5V4</accession>
<dbReference type="Pfam" id="PF00512">
    <property type="entry name" value="HisKA"/>
    <property type="match status" value="1"/>
</dbReference>
<comment type="caution">
    <text evidence="10">The sequence shown here is derived from an EMBL/GenBank/DDBJ whole genome shotgun (WGS) entry which is preliminary data.</text>
</comment>
<dbReference type="SMART" id="SM00387">
    <property type="entry name" value="HATPase_c"/>
    <property type="match status" value="1"/>
</dbReference>
<evidence type="ECO:0000256" key="7">
    <source>
        <dbReference type="ARBA" id="ARBA00022840"/>
    </source>
</evidence>
<dbReference type="InterPro" id="IPR036890">
    <property type="entry name" value="HATPase_C_sf"/>
</dbReference>
<name>A0A7W9U5V4_9BURK</name>
<keyword evidence="3" id="KW-0597">Phosphoprotein</keyword>
<sequence length="440" mass="48301">MQEEPAQSHAPSGIASLPLLSWGSHIGQLYRSADDLRDVLVPYFQAGLDNHECCLWVTEAPFGADDARAALREAVPDLDAREQQGQIEIQDVRAFYAKGEALRADALIAGLLERERKALDAGYRGLRTNGNCSWVEKSQWDDFLAYESSVQQMVRGRRLICMCSYRHDGIDAAATREMLDRHQLVLRSAASDLDADMRSSAPTTEAQRDIDAIQAFAVLGHDLRNPLAAIGAGARLLRLGKLDERERAISETIGRSVRHMTALIDDISDASRSRLVHGMPLRLRHDGLEASLRHAVEELRLAHPHRQIELAMSIARPIATDPIYMARMLSNLVKNALTYGSQSAPVVVCVSDDDALVISVSNQGPVIPRELHARLFAPFTRGDVRDEQRGLGLGLYIVAEIARAHGGSVELKSDETETRFTFRMPAESASTAKIAGASAS</sequence>
<organism evidence="10 11">
    <name type="scientific">Paraburkholderia bannensis</name>
    <dbReference type="NCBI Taxonomy" id="765414"/>
    <lineage>
        <taxon>Bacteria</taxon>
        <taxon>Pseudomonadati</taxon>
        <taxon>Pseudomonadota</taxon>
        <taxon>Betaproteobacteria</taxon>
        <taxon>Burkholderiales</taxon>
        <taxon>Burkholderiaceae</taxon>
        <taxon>Paraburkholderia</taxon>
    </lineage>
</organism>
<gene>
    <name evidence="10" type="ORF">F4827_006730</name>
</gene>